<dbReference type="InterPro" id="IPR005368">
    <property type="entry name" value="UPF0175"/>
</dbReference>
<organism evidence="1 2">
    <name type="scientific">Desmonostoc muscorum LEGE 12446</name>
    <dbReference type="NCBI Taxonomy" id="1828758"/>
    <lineage>
        <taxon>Bacteria</taxon>
        <taxon>Bacillati</taxon>
        <taxon>Cyanobacteriota</taxon>
        <taxon>Cyanophyceae</taxon>
        <taxon>Nostocales</taxon>
        <taxon>Nostocaceae</taxon>
        <taxon>Desmonostoc</taxon>
    </lineage>
</organism>
<keyword evidence="2" id="KW-1185">Reference proteome</keyword>
<evidence type="ECO:0000313" key="2">
    <source>
        <dbReference type="Proteomes" id="UP000622533"/>
    </source>
</evidence>
<sequence length="86" mass="9895">MSQFIQPINLKVSADSLNQGEDAIRQELALQLYIQNVFTFAQARHLANLSVWEFQQLLGQKKIERHYNEAELAQDIETIKAGFYGL</sequence>
<dbReference type="RefSeq" id="WP_193920115.1">
    <property type="nucleotide sequence ID" value="NZ_JADEXS020000001.1"/>
</dbReference>
<protein>
    <submittedName>
        <fullName evidence="1">UPF0175 family protein</fullName>
    </submittedName>
</protein>
<reference evidence="1" key="1">
    <citation type="submission" date="2020-10" db="EMBL/GenBank/DDBJ databases">
        <authorList>
            <person name="Castelo-Branco R."/>
            <person name="Eusebio N."/>
            <person name="Adriana R."/>
            <person name="Vieira A."/>
            <person name="Brugerolle De Fraissinette N."/>
            <person name="Rezende De Castro R."/>
            <person name="Schneider M.P."/>
            <person name="Vasconcelos V."/>
            <person name="Leao P.N."/>
        </authorList>
    </citation>
    <scope>NUCLEOTIDE SEQUENCE</scope>
    <source>
        <strain evidence="1">LEGE 12446</strain>
    </source>
</reference>
<accession>A0A8J7A113</accession>
<proteinExistence type="predicted"/>
<name>A0A8J7A113_DESMC</name>
<comment type="caution">
    <text evidence="1">The sequence shown here is derived from an EMBL/GenBank/DDBJ whole genome shotgun (WGS) entry which is preliminary data.</text>
</comment>
<gene>
    <name evidence="1" type="ORF">IQ276_23230</name>
</gene>
<dbReference type="Pfam" id="PF03683">
    <property type="entry name" value="UPF0175"/>
    <property type="match status" value="1"/>
</dbReference>
<dbReference type="EMBL" id="JADEXS010000379">
    <property type="protein sequence ID" value="MBE9025225.1"/>
    <property type="molecule type" value="Genomic_DNA"/>
</dbReference>
<dbReference type="AlphaFoldDB" id="A0A8J7A113"/>
<dbReference type="Proteomes" id="UP000622533">
    <property type="component" value="Unassembled WGS sequence"/>
</dbReference>
<evidence type="ECO:0000313" key="1">
    <source>
        <dbReference type="EMBL" id="MBE9025225.1"/>
    </source>
</evidence>